<sequence length="263" mass="28137">MTGESVDEAASGDIQAVARVGQIFSLFSPAVTELTAGEVADLLGLNRTTAYRYCTSLVTAGFLERGGRRGSFVLGGLMLQLGILALGRRRIVELAPPHLARLSDRAHTTALLSLWGAQGPVVTRVEENSDRKVLVTVRVGVQLDLSAAQMKVFLAWHPDRFAVERIIGQLAAGERAALEQTFEEIRRTGICIVDEIDGLVGAAAPVFDEYGICATVALLGTDRMSDFSPGSLAMNELMATAAALSDEVGGTERRMTKGRYATR</sequence>
<dbReference type="SUPFAM" id="SSF55781">
    <property type="entry name" value="GAF domain-like"/>
    <property type="match status" value="1"/>
</dbReference>
<evidence type="ECO:0000313" key="6">
    <source>
        <dbReference type="EMBL" id="TXN29994.1"/>
    </source>
</evidence>
<dbReference type="Gene3D" id="3.30.450.40">
    <property type="match status" value="1"/>
</dbReference>
<dbReference type="PROSITE" id="PS51077">
    <property type="entry name" value="HTH_ICLR"/>
    <property type="match status" value="1"/>
</dbReference>
<evidence type="ECO:0000259" key="5">
    <source>
        <dbReference type="PROSITE" id="PS51078"/>
    </source>
</evidence>
<accession>A0A5C8UQ18</accession>
<evidence type="ECO:0000256" key="3">
    <source>
        <dbReference type="ARBA" id="ARBA00023163"/>
    </source>
</evidence>
<comment type="caution">
    <text evidence="6">The sequence shown here is derived from an EMBL/GenBank/DDBJ whole genome shotgun (WGS) entry which is preliminary data.</text>
</comment>
<dbReference type="RefSeq" id="WP_147784037.1">
    <property type="nucleotide sequence ID" value="NZ_VRMG01000008.1"/>
</dbReference>
<feature type="domain" description="IclR-ED" evidence="5">
    <location>
        <begin position="77"/>
        <end position="250"/>
    </location>
</feature>
<keyword evidence="7" id="KW-1185">Reference proteome</keyword>
<keyword evidence="3" id="KW-0804">Transcription</keyword>
<dbReference type="InterPro" id="IPR005471">
    <property type="entry name" value="Tscrpt_reg_IclR_N"/>
</dbReference>
<dbReference type="InterPro" id="IPR036390">
    <property type="entry name" value="WH_DNA-bd_sf"/>
</dbReference>
<dbReference type="GO" id="GO:0045892">
    <property type="term" value="P:negative regulation of DNA-templated transcription"/>
    <property type="evidence" value="ECO:0007669"/>
    <property type="project" value="TreeGrafter"/>
</dbReference>
<dbReference type="Proteomes" id="UP000321379">
    <property type="component" value="Unassembled WGS sequence"/>
</dbReference>
<name>A0A5C8UQ18_9MICO</name>
<feature type="domain" description="HTH iclR-type" evidence="4">
    <location>
        <begin position="14"/>
        <end position="76"/>
    </location>
</feature>
<dbReference type="InterPro" id="IPR014757">
    <property type="entry name" value="Tscrpt_reg_IclR_C"/>
</dbReference>
<dbReference type="GO" id="GO:0003700">
    <property type="term" value="F:DNA-binding transcription factor activity"/>
    <property type="evidence" value="ECO:0007669"/>
    <property type="project" value="TreeGrafter"/>
</dbReference>
<gene>
    <name evidence="6" type="ORF">FVP33_12765</name>
</gene>
<evidence type="ECO:0000313" key="7">
    <source>
        <dbReference type="Proteomes" id="UP000321379"/>
    </source>
</evidence>
<organism evidence="6 7">
    <name type="scientific">Lacisediminihabitans profunda</name>
    <dbReference type="NCBI Taxonomy" id="2594790"/>
    <lineage>
        <taxon>Bacteria</taxon>
        <taxon>Bacillati</taxon>
        <taxon>Actinomycetota</taxon>
        <taxon>Actinomycetes</taxon>
        <taxon>Micrococcales</taxon>
        <taxon>Microbacteriaceae</taxon>
        <taxon>Lacisediminihabitans</taxon>
    </lineage>
</organism>
<dbReference type="Pfam" id="PF01614">
    <property type="entry name" value="IclR_C"/>
    <property type="match status" value="1"/>
</dbReference>
<dbReference type="SUPFAM" id="SSF46785">
    <property type="entry name" value="Winged helix' DNA-binding domain"/>
    <property type="match status" value="1"/>
</dbReference>
<dbReference type="Gene3D" id="1.10.10.10">
    <property type="entry name" value="Winged helix-like DNA-binding domain superfamily/Winged helix DNA-binding domain"/>
    <property type="match status" value="1"/>
</dbReference>
<protein>
    <submittedName>
        <fullName evidence="6">Helix-turn-helix domain-containing protein</fullName>
    </submittedName>
</protein>
<dbReference type="PANTHER" id="PTHR30136">
    <property type="entry name" value="HELIX-TURN-HELIX TRANSCRIPTIONAL REGULATOR, ICLR FAMILY"/>
    <property type="match status" value="1"/>
</dbReference>
<dbReference type="Pfam" id="PF09339">
    <property type="entry name" value="HTH_IclR"/>
    <property type="match status" value="1"/>
</dbReference>
<keyword evidence="2" id="KW-0238">DNA-binding</keyword>
<dbReference type="AlphaFoldDB" id="A0A5C8UQ18"/>
<dbReference type="PANTHER" id="PTHR30136:SF8">
    <property type="entry name" value="TRANSCRIPTIONAL REGULATORY PROTEIN"/>
    <property type="match status" value="1"/>
</dbReference>
<reference evidence="6 7" key="1">
    <citation type="submission" date="2019-08" db="EMBL/GenBank/DDBJ databases">
        <title>Bacterial whole genome sequence for Glaciihabitans sp. CHu50b-6-2.</title>
        <authorList>
            <person name="Jin L."/>
        </authorList>
    </citation>
    <scope>NUCLEOTIDE SEQUENCE [LARGE SCALE GENOMIC DNA]</scope>
    <source>
        <strain evidence="6 7">CHu50b-6-2</strain>
    </source>
</reference>
<dbReference type="InterPro" id="IPR050707">
    <property type="entry name" value="HTH_MetabolicPath_Reg"/>
</dbReference>
<evidence type="ECO:0000256" key="1">
    <source>
        <dbReference type="ARBA" id="ARBA00023015"/>
    </source>
</evidence>
<proteinExistence type="predicted"/>
<dbReference type="InterPro" id="IPR029016">
    <property type="entry name" value="GAF-like_dom_sf"/>
</dbReference>
<dbReference type="EMBL" id="VRMG01000008">
    <property type="protein sequence ID" value="TXN29994.1"/>
    <property type="molecule type" value="Genomic_DNA"/>
</dbReference>
<dbReference type="PROSITE" id="PS51078">
    <property type="entry name" value="ICLR_ED"/>
    <property type="match status" value="1"/>
</dbReference>
<evidence type="ECO:0000256" key="2">
    <source>
        <dbReference type="ARBA" id="ARBA00023125"/>
    </source>
</evidence>
<dbReference type="InterPro" id="IPR036388">
    <property type="entry name" value="WH-like_DNA-bd_sf"/>
</dbReference>
<keyword evidence="1" id="KW-0805">Transcription regulation</keyword>
<evidence type="ECO:0000259" key="4">
    <source>
        <dbReference type="PROSITE" id="PS51077"/>
    </source>
</evidence>
<dbReference type="GO" id="GO:0003677">
    <property type="term" value="F:DNA binding"/>
    <property type="evidence" value="ECO:0007669"/>
    <property type="project" value="UniProtKB-KW"/>
</dbReference>
<dbReference type="SMART" id="SM00346">
    <property type="entry name" value="HTH_ICLR"/>
    <property type="match status" value="1"/>
</dbReference>